<feature type="transmembrane region" description="Helical" evidence="1">
    <location>
        <begin position="185"/>
        <end position="205"/>
    </location>
</feature>
<evidence type="ECO:0000256" key="1">
    <source>
        <dbReference type="SAM" id="Phobius"/>
    </source>
</evidence>
<dbReference type="RefSeq" id="WP_012714604.1">
    <property type="nucleotide sequence ID" value="NC_012589.1"/>
</dbReference>
<dbReference type="EMBL" id="CP001399">
    <property type="protein sequence ID" value="ACP36747.1"/>
    <property type="molecule type" value="Genomic_DNA"/>
</dbReference>
<feature type="transmembrane region" description="Helical" evidence="1">
    <location>
        <begin position="12"/>
        <end position="31"/>
    </location>
</feature>
<dbReference type="OrthoDB" id="43884at2157"/>
<keyword evidence="1" id="KW-1133">Transmembrane helix</keyword>
<gene>
    <name evidence="2" type="ordered locus">LS215_2812</name>
</gene>
<evidence type="ECO:0008006" key="4">
    <source>
        <dbReference type="Google" id="ProtNLM"/>
    </source>
</evidence>
<keyword evidence="1" id="KW-0472">Membrane</keyword>
<dbReference type="Pfam" id="PF07185">
    <property type="entry name" value="DUF1404"/>
    <property type="match status" value="1"/>
</dbReference>
<dbReference type="HOGENOM" id="CLU_109678_0_0_2"/>
<protein>
    <recommendedName>
        <fullName evidence="4">DUF1404 domain-containing protein</fullName>
    </recommendedName>
</protein>
<feature type="transmembrane region" description="Helical" evidence="1">
    <location>
        <begin position="146"/>
        <end position="165"/>
    </location>
</feature>
<feature type="transmembrane region" description="Helical" evidence="1">
    <location>
        <begin position="65"/>
        <end position="86"/>
    </location>
</feature>
<proteinExistence type="predicted"/>
<accession>C3MMN0</accession>
<reference evidence="2 3" key="1">
    <citation type="journal article" date="2009" name="Proc. Natl. Acad. Sci. U.S.A.">
        <title>Biogeography of the Sulfolobus islandicus pan-genome.</title>
        <authorList>
            <person name="Reno M.L."/>
            <person name="Held N.L."/>
            <person name="Fields C.J."/>
            <person name="Burke P.V."/>
            <person name="Whitaker R.J."/>
        </authorList>
    </citation>
    <scope>NUCLEOTIDE SEQUENCE [LARGE SCALE GENOMIC DNA]</scope>
    <source>
        <strain evidence="3">L.S.2.15 / Lassen #1</strain>
    </source>
</reference>
<dbReference type="KEGG" id="sis:LS215_2812"/>
<dbReference type="AlphaFoldDB" id="C3MMN0"/>
<dbReference type="InterPro" id="IPR009844">
    <property type="entry name" value="DUF1404"/>
</dbReference>
<keyword evidence="1" id="KW-0812">Transmembrane</keyword>
<name>C3MMN0_SACI2</name>
<sequence>MVVLRQSRKLLITIKVLKPITLLYNMILSLIKNENTTFKPLILPIVLLAISVNPYTESLEFHYPAIYMISHYLVYFSGIFVGYKYFKGDEISLALGLIPPILWHLPYFFALGAAFATYRVILEITLLVGGILAGSSIKYVKFYLKVTLFALWMLGDSALAIIFIVSSPIYSNVAYNFSPYSPSSLPIAGVAMFIAMNVFLGYVIAKYIKGIVG</sequence>
<evidence type="ECO:0000313" key="3">
    <source>
        <dbReference type="Proteomes" id="UP000001747"/>
    </source>
</evidence>
<organism evidence="2 3">
    <name type="scientific">Saccharolobus islandicus (strain L.S.2.15 / Lassen #1)</name>
    <name type="common">Sulfolobus islandicus</name>
    <dbReference type="NCBI Taxonomy" id="429572"/>
    <lineage>
        <taxon>Archaea</taxon>
        <taxon>Thermoproteota</taxon>
        <taxon>Thermoprotei</taxon>
        <taxon>Sulfolobales</taxon>
        <taxon>Sulfolobaceae</taxon>
        <taxon>Saccharolobus</taxon>
    </lineage>
</organism>
<feature type="transmembrane region" description="Helical" evidence="1">
    <location>
        <begin position="106"/>
        <end position="134"/>
    </location>
</feature>
<dbReference type="Proteomes" id="UP000001747">
    <property type="component" value="Chromosome"/>
</dbReference>
<dbReference type="GeneID" id="7807775"/>
<evidence type="ECO:0000313" key="2">
    <source>
        <dbReference type="EMBL" id="ACP36747.1"/>
    </source>
</evidence>